<feature type="transmembrane region" description="Helical" evidence="1">
    <location>
        <begin position="39"/>
        <end position="60"/>
    </location>
</feature>
<reference evidence="2 3" key="1">
    <citation type="submission" date="2024-09" db="EMBL/GenBank/DDBJ databases">
        <authorList>
            <person name="Sun Q."/>
            <person name="Mori K."/>
        </authorList>
    </citation>
    <scope>NUCLEOTIDE SEQUENCE [LARGE SCALE GENOMIC DNA]</scope>
    <source>
        <strain evidence="2 3">KCTC 23076</strain>
    </source>
</reference>
<dbReference type="EMBL" id="JBHLTG010000022">
    <property type="protein sequence ID" value="MFC0682870.1"/>
    <property type="molecule type" value="Genomic_DNA"/>
</dbReference>
<protein>
    <submittedName>
        <fullName evidence="2">Uncharacterized protein</fullName>
    </submittedName>
</protein>
<dbReference type="RefSeq" id="WP_386677310.1">
    <property type="nucleotide sequence ID" value="NZ_JBHLTG010000022.1"/>
</dbReference>
<feature type="transmembrane region" description="Helical" evidence="1">
    <location>
        <begin position="72"/>
        <end position="93"/>
    </location>
</feature>
<keyword evidence="3" id="KW-1185">Reference proteome</keyword>
<dbReference type="Proteomes" id="UP001589896">
    <property type="component" value="Unassembled WGS sequence"/>
</dbReference>
<comment type="caution">
    <text evidence="2">The sequence shown here is derived from an EMBL/GenBank/DDBJ whole genome shotgun (WGS) entry which is preliminary data.</text>
</comment>
<keyword evidence="1" id="KW-0472">Membrane</keyword>
<accession>A0ABV6S0V7</accession>
<proteinExistence type="predicted"/>
<keyword evidence="1" id="KW-1133">Transmembrane helix</keyword>
<sequence>MLEFVFEVVGELLIQLVLETLAELGLHSRRQRRKPVNPAVAAFGYAIFGASAGGLSLVLFPESLVPEGWRLANLIVSPVIAGAAMVGIGAWRAKLGQELVRMDRFLYGYLFALALAAVRYQFAG</sequence>
<evidence type="ECO:0000256" key="1">
    <source>
        <dbReference type="SAM" id="Phobius"/>
    </source>
</evidence>
<organism evidence="2 3">
    <name type="scientific">Lysobacter korlensis</name>
    <dbReference type="NCBI Taxonomy" id="553636"/>
    <lineage>
        <taxon>Bacteria</taxon>
        <taxon>Pseudomonadati</taxon>
        <taxon>Pseudomonadota</taxon>
        <taxon>Gammaproteobacteria</taxon>
        <taxon>Lysobacterales</taxon>
        <taxon>Lysobacteraceae</taxon>
        <taxon>Lysobacter</taxon>
    </lineage>
</organism>
<keyword evidence="1" id="KW-0812">Transmembrane</keyword>
<feature type="transmembrane region" description="Helical" evidence="1">
    <location>
        <begin position="105"/>
        <end position="122"/>
    </location>
</feature>
<name>A0ABV6S0V7_9GAMM</name>
<gene>
    <name evidence="2" type="ORF">ACFFGH_33985</name>
</gene>
<evidence type="ECO:0000313" key="2">
    <source>
        <dbReference type="EMBL" id="MFC0682870.1"/>
    </source>
</evidence>
<evidence type="ECO:0000313" key="3">
    <source>
        <dbReference type="Proteomes" id="UP001589896"/>
    </source>
</evidence>